<proteinExistence type="predicted"/>
<dbReference type="EMBL" id="AAXA02000008">
    <property type="protein sequence ID" value="EDR48112.1"/>
    <property type="molecule type" value="Genomic_DNA"/>
</dbReference>
<organism evidence="1 2">
    <name type="scientific">Dorea formicigenerans ATCC 27755</name>
    <dbReference type="NCBI Taxonomy" id="411461"/>
    <lineage>
        <taxon>Bacteria</taxon>
        <taxon>Bacillati</taxon>
        <taxon>Bacillota</taxon>
        <taxon>Clostridia</taxon>
        <taxon>Lachnospirales</taxon>
        <taxon>Lachnospiraceae</taxon>
        <taxon>Dorea</taxon>
    </lineage>
</organism>
<reference evidence="1 2" key="1">
    <citation type="submission" date="2007-10" db="EMBL/GenBank/DDBJ databases">
        <title>Draft genome sequence of Dorea formicigenerans(ATCC 27755).</title>
        <authorList>
            <person name="Sudarsanam P."/>
            <person name="Ley R."/>
            <person name="Guruge J."/>
            <person name="Turnbaugh P.J."/>
            <person name="Mahowald M."/>
            <person name="Liep D."/>
            <person name="Gordon J."/>
        </authorList>
    </citation>
    <scope>NUCLEOTIDE SEQUENCE [LARGE SCALE GENOMIC DNA]</scope>
    <source>
        <strain evidence="1 2">ATCC 27755</strain>
    </source>
</reference>
<name>B0G2I3_9FIRM</name>
<evidence type="ECO:0000313" key="2">
    <source>
        <dbReference type="Proteomes" id="UP000005359"/>
    </source>
</evidence>
<dbReference type="PaxDb" id="411461-DORFOR_00447"/>
<gene>
    <name evidence="1" type="ORF">DORFOR_00447</name>
</gene>
<dbReference type="AlphaFoldDB" id="B0G2I3"/>
<comment type="caution">
    <text evidence="1">The sequence shown here is derived from an EMBL/GenBank/DDBJ whole genome shotgun (WGS) entry which is preliminary data.</text>
</comment>
<reference evidence="1 2" key="2">
    <citation type="submission" date="2007-10" db="EMBL/GenBank/DDBJ databases">
        <authorList>
            <person name="Fulton L."/>
            <person name="Clifton S."/>
            <person name="Fulton B."/>
            <person name="Xu J."/>
            <person name="Minx P."/>
            <person name="Pepin K.H."/>
            <person name="Johnson M."/>
            <person name="Thiruvilangam P."/>
            <person name="Bhonagiri V."/>
            <person name="Nash W.E."/>
            <person name="Wang C."/>
            <person name="Mardis E.R."/>
            <person name="Wilson R.K."/>
        </authorList>
    </citation>
    <scope>NUCLEOTIDE SEQUENCE [LARGE SCALE GENOMIC DNA]</scope>
    <source>
        <strain evidence="1 2">ATCC 27755</strain>
    </source>
</reference>
<dbReference type="Proteomes" id="UP000005359">
    <property type="component" value="Unassembled WGS sequence"/>
</dbReference>
<evidence type="ECO:0000313" key="1">
    <source>
        <dbReference type="EMBL" id="EDR48112.1"/>
    </source>
</evidence>
<sequence>MGCDTSFRCRSIWKNLPVTGSSGKRGNYIYEKILSHRKTLSMGEKIILQWR</sequence>
<accession>B0G2I3</accession>
<protein>
    <submittedName>
        <fullName evidence="1">Uncharacterized protein</fullName>
    </submittedName>
</protein>
<dbReference type="STRING" id="411461.DORFOR_00447"/>